<accession>A0ABU6QNA3</accession>
<comment type="caution">
    <text evidence="2">The sequence shown here is derived from an EMBL/GenBank/DDBJ whole genome shotgun (WGS) entry which is preliminary data.</text>
</comment>
<feature type="compositionally biased region" description="Polar residues" evidence="1">
    <location>
        <begin position="45"/>
        <end position="67"/>
    </location>
</feature>
<name>A0ABU6QNA3_9FABA</name>
<keyword evidence="3" id="KW-1185">Reference proteome</keyword>
<gene>
    <name evidence="2" type="ORF">PIB30_069665</name>
</gene>
<evidence type="ECO:0000256" key="1">
    <source>
        <dbReference type="SAM" id="MobiDB-lite"/>
    </source>
</evidence>
<feature type="region of interest" description="Disordered" evidence="1">
    <location>
        <begin position="44"/>
        <end position="168"/>
    </location>
</feature>
<reference evidence="2 3" key="1">
    <citation type="journal article" date="2023" name="Plants (Basel)">
        <title>Bridging the Gap: Combining Genomics and Transcriptomics Approaches to Understand Stylosanthes scabra, an Orphan Legume from the Brazilian Caatinga.</title>
        <authorList>
            <person name="Ferreira-Neto J.R.C."/>
            <person name="da Silva M.D."/>
            <person name="Binneck E."/>
            <person name="de Melo N.F."/>
            <person name="da Silva R.H."/>
            <person name="de Melo A.L.T.M."/>
            <person name="Pandolfi V."/>
            <person name="Bustamante F.O."/>
            <person name="Brasileiro-Vidal A.C."/>
            <person name="Benko-Iseppon A.M."/>
        </authorList>
    </citation>
    <scope>NUCLEOTIDE SEQUENCE [LARGE SCALE GENOMIC DNA]</scope>
    <source>
        <tissue evidence="2">Leaves</tissue>
    </source>
</reference>
<proteinExistence type="predicted"/>
<organism evidence="2 3">
    <name type="scientific">Stylosanthes scabra</name>
    <dbReference type="NCBI Taxonomy" id="79078"/>
    <lineage>
        <taxon>Eukaryota</taxon>
        <taxon>Viridiplantae</taxon>
        <taxon>Streptophyta</taxon>
        <taxon>Embryophyta</taxon>
        <taxon>Tracheophyta</taxon>
        <taxon>Spermatophyta</taxon>
        <taxon>Magnoliopsida</taxon>
        <taxon>eudicotyledons</taxon>
        <taxon>Gunneridae</taxon>
        <taxon>Pentapetalae</taxon>
        <taxon>rosids</taxon>
        <taxon>fabids</taxon>
        <taxon>Fabales</taxon>
        <taxon>Fabaceae</taxon>
        <taxon>Papilionoideae</taxon>
        <taxon>50 kb inversion clade</taxon>
        <taxon>dalbergioids sensu lato</taxon>
        <taxon>Dalbergieae</taxon>
        <taxon>Pterocarpus clade</taxon>
        <taxon>Stylosanthes</taxon>
    </lineage>
</organism>
<protein>
    <submittedName>
        <fullName evidence="2">Uncharacterized protein</fullName>
    </submittedName>
</protein>
<dbReference type="EMBL" id="JASCZI010000770">
    <property type="protein sequence ID" value="MED6113318.1"/>
    <property type="molecule type" value="Genomic_DNA"/>
</dbReference>
<evidence type="ECO:0000313" key="3">
    <source>
        <dbReference type="Proteomes" id="UP001341840"/>
    </source>
</evidence>
<evidence type="ECO:0000313" key="2">
    <source>
        <dbReference type="EMBL" id="MED6113318.1"/>
    </source>
</evidence>
<sequence length="168" mass="18659">MSEVYKAQIHEKIIIRALKRAREQVSEKEGQQYNKLHDYVAELLRTNSGSTESPNCGQGSNSGTSQPPMDPIEKARKSKKKKPRIVPPSNIGQAEEMDYFQSAPTPKEHAAPAPAPGPSHSLPAHPLPARFRIKQPIVRPPTTPSANPKESQHFTFMPTPGFRPPRQI</sequence>
<dbReference type="Proteomes" id="UP001341840">
    <property type="component" value="Unassembled WGS sequence"/>
</dbReference>
<feature type="compositionally biased region" description="Low complexity" evidence="1">
    <location>
        <begin position="118"/>
        <end position="129"/>
    </location>
</feature>